<feature type="transmembrane region" description="Helical" evidence="7">
    <location>
        <begin position="271"/>
        <end position="298"/>
    </location>
</feature>
<dbReference type="PANTHER" id="PTHR21143:SF133">
    <property type="entry name" value="GUSTATORY AND PHEROMONE RECEPTOR 32A-RELATED"/>
    <property type="match status" value="1"/>
</dbReference>
<organism evidence="8 9">
    <name type="scientific">Daphnia pulex</name>
    <name type="common">Water flea</name>
    <dbReference type="NCBI Taxonomy" id="6669"/>
    <lineage>
        <taxon>Eukaryota</taxon>
        <taxon>Metazoa</taxon>
        <taxon>Ecdysozoa</taxon>
        <taxon>Arthropoda</taxon>
        <taxon>Crustacea</taxon>
        <taxon>Branchiopoda</taxon>
        <taxon>Diplostraca</taxon>
        <taxon>Cladocera</taxon>
        <taxon>Anomopoda</taxon>
        <taxon>Daphniidae</taxon>
        <taxon>Daphnia</taxon>
    </lineage>
</organism>
<keyword evidence="9" id="KW-1185">Reference proteome</keyword>
<feature type="transmembrane region" description="Helical" evidence="7">
    <location>
        <begin position="165"/>
        <end position="185"/>
    </location>
</feature>
<dbReference type="GO" id="GO:0030425">
    <property type="term" value="C:dendrite"/>
    <property type="evidence" value="ECO:0000318"/>
    <property type="project" value="GO_Central"/>
</dbReference>
<feature type="transmembrane region" description="Helical" evidence="7">
    <location>
        <begin position="205"/>
        <end position="230"/>
    </location>
</feature>
<evidence type="ECO:0000256" key="3">
    <source>
        <dbReference type="ARBA" id="ARBA00022692"/>
    </source>
</evidence>
<accession>E9H9M6</accession>
<keyword evidence="4 7" id="KW-1133">Transmembrane helix</keyword>
<evidence type="ECO:0000313" key="9">
    <source>
        <dbReference type="Proteomes" id="UP000000305"/>
    </source>
</evidence>
<evidence type="ECO:0000256" key="5">
    <source>
        <dbReference type="ARBA" id="ARBA00023136"/>
    </source>
</evidence>
<feature type="transmembrane region" description="Helical" evidence="7">
    <location>
        <begin position="71"/>
        <end position="93"/>
    </location>
</feature>
<dbReference type="Proteomes" id="UP000000305">
    <property type="component" value="Unassembled WGS sequence"/>
</dbReference>
<dbReference type="HOGENOM" id="CLU_058520_0_0_1"/>
<evidence type="ECO:0000256" key="2">
    <source>
        <dbReference type="ARBA" id="ARBA00022475"/>
    </source>
</evidence>
<sequence length="422" mass="48464">MVKSSRIKVVARQTLAVVSPSNIVTSDCLTNDSTVLNFDWSLKPITTWLQIFGIQPPLISPVNRDSCCNRFVLLIPIAAVFYFLNVGCNGFALGQMKWNFIKKNYSSSTRNWNLIFNEMNFSFLTLATHSALLFFSYFMAWNGLTEVLRRLEQCHQFDSGHYKKFRKICTVGSCFMLIEIAIELFETLYGHLLFDAKILPTFRVILSGLRMVSLVLPFLGTILFCCLGWMASIMLRIMAEEIESSIINRPDYNSRLNNWVLMSLDGWRRRYFLIVEFVQQINCHFGFILLVVTASEFVRITNTSFQLLIEFLNNSWTLSSMSTILIAFDFIKETACFCILLYVPTRIHGEASDLVKQLRMMDFDDYGPRTQIKFLVEEMTHSLPSIAPMGLVQINVQLIPTLIGTTLTYLIILCQFHSSETV</sequence>
<reference evidence="8 9" key="1">
    <citation type="journal article" date="2011" name="Science">
        <title>The ecoresponsive genome of Daphnia pulex.</title>
        <authorList>
            <person name="Colbourne J.K."/>
            <person name="Pfrender M.E."/>
            <person name="Gilbert D."/>
            <person name="Thomas W.K."/>
            <person name="Tucker A."/>
            <person name="Oakley T.H."/>
            <person name="Tokishita S."/>
            <person name="Aerts A."/>
            <person name="Arnold G.J."/>
            <person name="Basu M.K."/>
            <person name="Bauer D.J."/>
            <person name="Caceres C.E."/>
            <person name="Carmel L."/>
            <person name="Casola C."/>
            <person name="Choi J.H."/>
            <person name="Detter J.C."/>
            <person name="Dong Q."/>
            <person name="Dusheyko S."/>
            <person name="Eads B.D."/>
            <person name="Frohlich T."/>
            <person name="Geiler-Samerotte K.A."/>
            <person name="Gerlach D."/>
            <person name="Hatcher P."/>
            <person name="Jogdeo S."/>
            <person name="Krijgsveld J."/>
            <person name="Kriventseva E.V."/>
            <person name="Kultz D."/>
            <person name="Laforsch C."/>
            <person name="Lindquist E."/>
            <person name="Lopez J."/>
            <person name="Manak J.R."/>
            <person name="Muller J."/>
            <person name="Pangilinan J."/>
            <person name="Patwardhan R.P."/>
            <person name="Pitluck S."/>
            <person name="Pritham E.J."/>
            <person name="Rechtsteiner A."/>
            <person name="Rho M."/>
            <person name="Rogozin I.B."/>
            <person name="Sakarya O."/>
            <person name="Salamov A."/>
            <person name="Schaack S."/>
            <person name="Shapiro H."/>
            <person name="Shiga Y."/>
            <person name="Skalitzky C."/>
            <person name="Smith Z."/>
            <person name="Souvorov A."/>
            <person name="Sung W."/>
            <person name="Tang Z."/>
            <person name="Tsuchiya D."/>
            <person name="Tu H."/>
            <person name="Vos H."/>
            <person name="Wang M."/>
            <person name="Wolf Y.I."/>
            <person name="Yamagata H."/>
            <person name="Yamada T."/>
            <person name="Ye Y."/>
            <person name="Shaw J.R."/>
            <person name="Andrews J."/>
            <person name="Crease T.J."/>
            <person name="Tang H."/>
            <person name="Lucas S.M."/>
            <person name="Robertson H.M."/>
            <person name="Bork P."/>
            <person name="Koonin E.V."/>
            <person name="Zdobnov E.M."/>
            <person name="Grigoriev I.V."/>
            <person name="Lynch M."/>
            <person name="Boore J.L."/>
        </authorList>
    </citation>
    <scope>NUCLEOTIDE SEQUENCE [LARGE SCALE GENOMIC DNA]</scope>
</reference>
<dbReference type="KEGG" id="dpx:DAPPUDRAFT_346843"/>
<keyword evidence="6" id="KW-0675">Receptor</keyword>
<dbReference type="GO" id="GO:0043025">
    <property type="term" value="C:neuronal cell body"/>
    <property type="evidence" value="ECO:0000318"/>
    <property type="project" value="GO_Central"/>
</dbReference>
<dbReference type="GO" id="GO:0050909">
    <property type="term" value="P:sensory perception of taste"/>
    <property type="evidence" value="ECO:0007669"/>
    <property type="project" value="InterPro"/>
</dbReference>
<dbReference type="InterPro" id="IPR013604">
    <property type="entry name" value="7TM_chemorcpt"/>
</dbReference>
<protein>
    <recommendedName>
        <fullName evidence="10">Gustatory receptor</fullName>
    </recommendedName>
</protein>
<dbReference type="GO" id="GO:0005886">
    <property type="term" value="C:plasma membrane"/>
    <property type="evidence" value="ECO:0007669"/>
    <property type="project" value="UniProtKB-SubCell"/>
</dbReference>
<keyword evidence="2" id="KW-1003">Cell membrane</keyword>
<evidence type="ECO:0000256" key="4">
    <source>
        <dbReference type="ARBA" id="ARBA00022989"/>
    </source>
</evidence>
<evidence type="ECO:0000256" key="6">
    <source>
        <dbReference type="ARBA" id="ARBA00023170"/>
    </source>
</evidence>
<comment type="subcellular location">
    <subcellularLocation>
        <location evidence="1">Cell membrane</location>
        <topology evidence="1">Multi-pass membrane protein</topology>
    </subcellularLocation>
</comment>
<evidence type="ECO:0000256" key="1">
    <source>
        <dbReference type="ARBA" id="ARBA00004651"/>
    </source>
</evidence>
<name>E9H9M6_DAPPU</name>
<gene>
    <name evidence="8" type="primary">DpuGr14</name>
    <name evidence="8" type="ORF">DAPPUDRAFT_346843</name>
</gene>
<dbReference type="EMBL" id="GL732609">
    <property type="protein sequence ID" value="EFX71503.1"/>
    <property type="molecule type" value="Genomic_DNA"/>
</dbReference>
<dbReference type="InParanoid" id="E9H9M6"/>
<dbReference type="GO" id="GO:0030424">
    <property type="term" value="C:axon"/>
    <property type="evidence" value="ECO:0000318"/>
    <property type="project" value="GO_Central"/>
</dbReference>
<feature type="transmembrane region" description="Helical" evidence="7">
    <location>
        <begin position="121"/>
        <end position="144"/>
    </location>
</feature>
<dbReference type="PANTHER" id="PTHR21143">
    <property type="entry name" value="INVERTEBRATE GUSTATORY RECEPTOR"/>
    <property type="match status" value="1"/>
</dbReference>
<keyword evidence="5 7" id="KW-0472">Membrane</keyword>
<dbReference type="GO" id="GO:0007635">
    <property type="term" value="P:chemosensory behavior"/>
    <property type="evidence" value="ECO:0000318"/>
    <property type="project" value="GO_Central"/>
</dbReference>
<evidence type="ECO:0000256" key="7">
    <source>
        <dbReference type="SAM" id="Phobius"/>
    </source>
</evidence>
<dbReference type="GO" id="GO:0008049">
    <property type="term" value="P:male courtship behavior"/>
    <property type="evidence" value="ECO:0000318"/>
    <property type="project" value="GO_Central"/>
</dbReference>
<keyword evidence="3 7" id="KW-0812">Transmembrane</keyword>
<dbReference type="FunCoup" id="E9H9M6">
    <property type="interactions" value="17"/>
</dbReference>
<proteinExistence type="predicted"/>
<evidence type="ECO:0000313" key="8">
    <source>
        <dbReference type="EMBL" id="EFX71503.1"/>
    </source>
</evidence>
<dbReference type="Pfam" id="PF08395">
    <property type="entry name" value="7tm_7"/>
    <property type="match status" value="1"/>
</dbReference>
<evidence type="ECO:0008006" key="10">
    <source>
        <dbReference type="Google" id="ProtNLM"/>
    </source>
</evidence>
<dbReference type="AlphaFoldDB" id="E9H9M6"/>
<dbReference type="OrthoDB" id="6350114at2759"/>